<reference evidence="6" key="1">
    <citation type="submission" date="2021-06" db="EMBL/GenBank/DDBJ databases">
        <authorList>
            <person name="Hodson N. C."/>
            <person name="Mongue J. A."/>
            <person name="Jaron S. K."/>
        </authorList>
    </citation>
    <scope>NUCLEOTIDE SEQUENCE</scope>
</reference>
<keyword evidence="4" id="KW-0009">Actin-binding</keyword>
<dbReference type="CDD" id="cd11288">
    <property type="entry name" value="gelsolin_S5_like"/>
    <property type="match status" value="1"/>
</dbReference>
<dbReference type="CDD" id="cd11290">
    <property type="entry name" value="gelsolin_S1_like"/>
    <property type="match status" value="1"/>
</dbReference>
<evidence type="ECO:0000259" key="5">
    <source>
        <dbReference type="PROSITE" id="PS51089"/>
    </source>
</evidence>
<keyword evidence="2" id="KW-0117">Actin capping</keyword>
<dbReference type="FunFam" id="3.40.20.10:FF:000005">
    <property type="entry name" value="Gelsolin"/>
    <property type="match status" value="1"/>
</dbReference>
<dbReference type="GO" id="GO:0008154">
    <property type="term" value="P:actin polymerization or depolymerization"/>
    <property type="evidence" value="ECO:0007669"/>
    <property type="project" value="TreeGrafter"/>
</dbReference>
<dbReference type="GO" id="GO:0015629">
    <property type="term" value="C:actin cytoskeleton"/>
    <property type="evidence" value="ECO:0007669"/>
    <property type="project" value="TreeGrafter"/>
</dbReference>
<dbReference type="SMART" id="SM00262">
    <property type="entry name" value="GEL"/>
    <property type="match status" value="6"/>
</dbReference>
<dbReference type="GO" id="GO:0051014">
    <property type="term" value="P:actin filament severing"/>
    <property type="evidence" value="ECO:0007669"/>
    <property type="project" value="TreeGrafter"/>
</dbReference>
<organism evidence="6 7">
    <name type="scientific">Allacma fusca</name>
    <dbReference type="NCBI Taxonomy" id="39272"/>
    <lineage>
        <taxon>Eukaryota</taxon>
        <taxon>Metazoa</taxon>
        <taxon>Ecdysozoa</taxon>
        <taxon>Arthropoda</taxon>
        <taxon>Hexapoda</taxon>
        <taxon>Collembola</taxon>
        <taxon>Symphypleona</taxon>
        <taxon>Sminthuridae</taxon>
        <taxon>Allacma</taxon>
    </lineage>
</organism>
<dbReference type="Pfam" id="PF02209">
    <property type="entry name" value="VHP"/>
    <property type="match status" value="1"/>
</dbReference>
<dbReference type="InterPro" id="IPR007123">
    <property type="entry name" value="Gelsolin-like_dom"/>
</dbReference>
<evidence type="ECO:0000256" key="1">
    <source>
        <dbReference type="ARBA" id="ARBA00008418"/>
    </source>
</evidence>
<dbReference type="FunFam" id="3.40.20.10:FF:000001">
    <property type="entry name" value="Gelsolin"/>
    <property type="match status" value="1"/>
</dbReference>
<dbReference type="EMBL" id="CAJVCH010005348">
    <property type="protein sequence ID" value="CAG7657337.1"/>
    <property type="molecule type" value="Genomic_DNA"/>
</dbReference>
<dbReference type="GO" id="GO:0051016">
    <property type="term" value="P:barbed-end actin filament capping"/>
    <property type="evidence" value="ECO:0007669"/>
    <property type="project" value="TreeGrafter"/>
</dbReference>
<evidence type="ECO:0000256" key="3">
    <source>
        <dbReference type="ARBA" id="ARBA00022737"/>
    </source>
</evidence>
<dbReference type="Pfam" id="PF00626">
    <property type="entry name" value="Gelsolin"/>
    <property type="match status" value="5"/>
</dbReference>
<dbReference type="Proteomes" id="UP000708208">
    <property type="component" value="Unassembled WGS sequence"/>
</dbReference>
<evidence type="ECO:0000313" key="7">
    <source>
        <dbReference type="Proteomes" id="UP000708208"/>
    </source>
</evidence>
<sequence length="851" mass="95409">MIINGMNYYSNTLPTMSGIVDPVFKQIPKGSTCFLIWRIEKLQVVPLPKDQYGNFYNGDAYIVYSATEPGQAGGLNLKVKEARALEQHIHFWLGNDVSQDEAGVAAYKSVELDDFLGGAPIQHRETEGFESQRFRSYFPNGIRLLQGGVASGFNHVSKVFTPRLYAIKGKRRPVVRQLPKVSWSEMNSGDVFILQLKEAVFIWEGQNANSNEKLQAAKVAQQLKAEEGGNATIVFVEDGKEDELTDVEKKVFYAKLPEKERKTMKNVTEFSDDQQDAKVTTIIKLYRCSDDDGTLRVTEVKNGPLLQSDLNSGDSYIVDNGDQGVWAWIGKKASPKERIEAMRNAQGFIRKKNYPSTTPVTRVIDGGEPEEFRSLFAKWKVLNETPTTYTRQNSVGAGRGIAKVAHTVFDPTLLHTQPQVAAKSRMIDDGTGSKEVFKIHNFELVEVPRDRQGTFFEHDCYVVRYTSTGPTEHILVYFWLGAKATNEDRGAAALQAVKLDDDVDGRAVQVRVVQGKEPPHFVAMFEGLLTIYLGDADDSGYEPVKPYLLQIRGNSPQEARATQVQLRAASLNSNDTFLLIGRESTFLWCGKGSTGDERELAKKIATKDRVEITTVSEGQEKSDFWDALGGKEEYASDKRLATDDFRDAPPRLFQISNATGNLRAEEIVNFDQPDLVEDDVMLLDVGHTVFLWYGNESNKEEQKGSIQLAQNYLRTDPAGRDLDTSILVVKQGFEPPTFTGFFGVWDRSIWSNNKSFSELKAELQAIQPILSATAIENAQMNGVDYKSSTKYSLEVLVEKDVDKLPGDVNPAHKELHLNEEDFHSIFKQDYKTFSGLPQWKKQQLKKSAGLF</sequence>
<accession>A0A8J2NLQ0</accession>
<dbReference type="InterPro" id="IPR003128">
    <property type="entry name" value="Villin_headpiece"/>
</dbReference>
<dbReference type="PANTHER" id="PTHR11977:SF57">
    <property type="entry name" value="VILLIN-LIKE PROTEIN QUAIL"/>
    <property type="match status" value="1"/>
</dbReference>
<evidence type="ECO:0000313" key="6">
    <source>
        <dbReference type="EMBL" id="CAG7657337.1"/>
    </source>
</evidence>
<dbReference type="GO" id="GO:0005737">
    <property type="term" value="C:cytoplasm"/>
    <property type="evidence" value="ECO:0007669"/>
    <property type="project" value="TreeGrafter"/>
</dbReference>
<keyword evidence="3" id="KW-0677">Repeat</keyword>
<evidence type="ECO:0000256" key="4">
    <source>
        <dbReference type="ARBA" id="ARBA00023203"/>
    </source>
</evidence>
<dbReference type="InterPro" id="IPR007122">
    <property type="entry name" value="Villin/Gelsolin"/>
</dbReference>
<dbReference type="GO" id="GO:0005546">
    <property type="term" value="F:phosphatidylinositol-4,5-bisphosphate binding"/>
    <property type="evidence" value="ECO:0007669"/>
    <property type="project" value="TreeGrafter"/>
</dbReference>
<dbReference type="CDD" id="cd11293">
    <property type="entry name" value="gelsolin_S4_like"/>
    <property type="match status" value="1"/>
</dbReference>
<dbReference type="CDD" id="cd11291">
    <property type="entry name" value="gelsolin_S6_like"/>
    <property type="match status" value="1"/>
</dbReference>
<comment type="caution">
    <text evidence="6">The sequence shown here is derived from an EMBL/GenBank/DDBJ whole genome shotgun (WGS) entry which is preliminary data.</text>
</comment>
<feature type="domain" description="HP" evidence="5">
    <location>
        <begin position="785"/>
        <end position="851"/>
    </location>
</feature>
<evidence type="ECO:0000256" key="2">
    <source>
        <dbReference type="ARBA" id="ARBA00022467"/>
    </source>
</evidence>
<protein>
    <recommendedName>
        <fullName evidence="5">HP domain-containing protein</fullName>
    </recommendedName>
</protein>
<dbReference type="SMART" id="SM00153">
    <property type="entry name" value="VHP"/>
    <property type="match status" value="1"/>
</dbReference>
<name>A0A8J2NLQ0_9HEXA</name>
<dbReference type="CDD" id="cd11292">
    <property type="entry name" value="gelsolin_S3_like"/>
    <property type="match status" value="1"/>
</dbReference>
<dbReference type="OrthoDB" id="6375767at2759"/>
<dbReference type="PANTHER" id="PTHR11977">
    <property type="entry name" value="VILLIN"/>
    <property type="match status" value="1"/>
</dbReference>
<comment type="similarity">
    <text evidence="1">Belongs to the villin/gelsolin family.</text>
</comment>
<proteinExistence type="inferred from homology"/>
<dbReference type="AlphaFoldDB" id="A0A8J2NLQ0"/>
<dbReference type="GO" id="GO:0051015">
    <property type="term" value="F:actin filament binding"/>
    <property type="evidence" value="ECO:0007669"/>
    <property type="project" value="InterPro"/>
</dbReference>
<gene>
    <name evidence="6" type="ORF">AFUS01_LOCUS978</name>
</gene>
<dbReference type="PROSITE" id="PS51089">
    <property type="entry name" value="HP"/>
    <property type="match status" value="1"/>
</dbReference>
<keyword evidence="7" id="KW-1185">Reference proteome</keyword>